<evidence type="ECO:0000256" key="3">
    <source>
        <dbReference type="ARBA" id="ARBA00022679"/>
    </source>
</evidence>
<dbReference type="PANTHER" id="PTHR30576:SF0">
    <property type="entry name" value="UNDECAPRENYL-PHOSPHATE N-ACETYLGALACTOSAMINYL 1-PHOSPHATE TRANSFERASE-RELATED"/>
    <property type="match status" value="1"/>
</dbReference>
<feature type="transmembrane region" description="Helical" evidence="7">
    <location>
        <begin position="12"/>
        <end position="31"/>
    </location>
</feature>
<dbReference type="Gene3D" id="3.40.50.720">
    <property type="entry name" value="NAD(P)-binding Rossmann-like Domain"/>
    <property type="match status" value="1"/>
</dbReference>
<evidence type="ECO:0000256" key="4">
    <source>
        <dbReference type="ARBA" id="ARBA00022692"/>
    </source>
</evidence>
<evidence type="ECO:0000313" key="12">
    <source>
        <dbReference type="Proteomes" id="UP000324176"/>
    </source>
</evidence>
<accession>A0A0F7KEF7</accession>
<dbReference type="InterPro" id="IPR003362">
    <property type="entry name" value="Bact_transf"/>
</dbReference>
<reference evidence="11" key="1">
    <citation type="submission" date="2015-05" db="EMBL/GenBank/DDBJ databases">
        <title>Draft genome of Nitrosomonas communis strain Nm2.</title>
        <authorList>
            <person name="Kozlowski J.A."/>
            <person name="Kits K.D."/>
            <person name="Stein L.Y."/>
        </authorList>
    </citation>
    <scope>NUCLEOTIDE SEQUENCE [LARGE SCALE GENOMIC DNA]</scope>
    <source>
        <strain evidence="11">Nm2</strain>
    </source>
</reference>
<reference evidence="10 12" key="3">
    <citation type="submission" date="2019-07" db="EMBL/GenBank/DDBJ databases">
        <title>Active sludge and wastewater microbial communities from Klosterneuburg, Austria.</title>
        <authorList>
            <person name="Wagner M."/>
        </authorList>
    </citation>
    <scope>NUCLEOTIDE SEQUENCE [LARGE SCALE GENOMIC DNA]</scope>
    <source>
        <strain evidence="10 12">Nm2</strain>
    </source>
</reference>
<dbReference type="Proteomes" id="UP000324176">
    <property type="component" value="Unassembled WGS sequence"/>
</dbReference>
<keyword evidence="5 7" id="KW-1133">Transmembrane helix</keyword>
<evidence type="ECO:0000256" key="2">
    <source>
        <dbReference type="ARBA" id="ARBA00006464"/>
    </source>
</evidence>
<evidence type="ECO:0000313" key="11">
    <source>
        <dbReference type="Proteomes" id="UP000034156"/>
    </source>
</evidence>
<evidence type="ECO:0000313" key="9">
    <source>
        <dbReference type="EMBL" id="AKH37528.1"/>
    </source>
</evidence>
<evidence type="ECO:0000256" key="5">
    <source>
        <dbReference type="ARBA" id="ARBA00022989"/>
    </source>
</evidence>
<dbReference type="GO" id="GO:0016780">
    <property type="term" value="F:phosphotransferase activity, for other substituted phosphate groups"/>
    <property type="evidence" value="ECO:0007669"/>
    <property type="project" value="TreeGrafter"/>
</dbReference>
<dbReference type="AlphaFoldDB" id="A0A0F7KEF7"/>
<feature type="transmembrane region" description="Helical" evidence="7">
    <location>
        <begin position="51"/>
        <end position="71"/>
    </location>
</feature>
<gene>
    <name evidence="9" type="ORF">AAW31_06375</name>
    <name evidence="10" type="ORF">BCL69_100653</name>
</gene>
<dbReference type="EMBL" id="CP011451">
    <property type="protein sequence ID" value="AKH37528.1"/>
    <property type="molecule type" value="Genomic_DNA"/>
</dbReference>
<keyword evidence="3 9" id="KW-0808">Transferase</keyword>
<dbReference type="NCBIfam" id="TIGR03013">
    <property type="entry name" value="EpsB_2"/>
    <property type="match status" value="1"/>
</dbReference>
<dbReference type="KEGG" id="nco:AAW31_06375"/>
<reference evidence="9 11" key="2">
    <citation type="journal article" date="2016" name="Genome Announc.">
        <title>Genome Sequence of Nitrosomonas communis Strain Nm2, a Mesophilic Ammonia-Oxidizing Bacterium Isolated from Mediterranean Soil.</title>
        <authorList>
            <person name="Kozlowski J.A."/>
            <person name="Kits K.D."/>
            <person name="Stein L.Y."/>
        </authorList>
    </citation>
    <scope>NUCLEOTIDE SEQUENCE [LARGE SCALE GENOMIC DNA]</scope>
    <source>
        <strain evidence="9 11">Nm2</strain>
    </source>
</reference>
<keyword evidence="4 7" id="KW-0812">Transmembrane</keyword>
<feature type="transmembrane region" description="Helical" evidence="7">
    <location>
        <begin position="83"/>
        <end position="104"/>
    </location>
</feature>
<feature type="transmembrane region" description="Helical" evidence="7">
    <location>
        <begin position="110"/>
        <end position="133"/>
    </location>
</feature>
<dbReference type="RefSeq" id="WP_046849609.1">
    <property type="nucleotide sequence ID" value="NZ_CP011451.1"/>
</dbReference>
<dbReference type="InterPro" id="IPR017464">
    <property type="entry name" value="Sugar_tfrase_EpsB_2"/>
</dbReference>
<feature type="domain" description="Bacterial sugar transferase" evidence="8">
    <location>
        <begin position="277"/>
        <end position="460"/>
    </location>
</feature>
<evidence type="ECO:0000256" key="6">
    <source>
        <dbReference type="ARBA" id="ARBA00023136"/>
    </source>
</evidence>
<comment type="similarity">
    <text evidence="2">Belongs to the bacterial sugar transferase family.</text>
</comment>
<proteinExistence type="inferred from homology"/>
<evidence type="ECO:0000313" key="10">
    <source>
        <dbReference type="EMBL" id="TYP92368.1"/>
    </source>
</evidence>
<sequence>MIRIYNHYISKFTILLISIEVCLLMTVFFLGSSIHFHYFKISFIDLLLSQLPGAIVFIFVMITCMAMMGMYQQDSKLDIESTLLRLMPSLAMGFAIMALIFYLFPKLYLGRGLLTIVILLALLLILITRMIFFRWPNNLEVLRTRAIVLGTGSMAGELLSLTENSSTLRNLDIVGFIPFFGEDRHVPVSVVLPAHSSLPYLVNQYDANEIIIATQERRGGGFPIQELLECKMHGIKVTDIANLFERECGQIRMDSLYPSWLVFGGGFDQSFSRTMIKRIFDLLASLLLLFVTLPVILLTMIFILIEDGRPVFYRQERVGKGGRNFLIIKFRSMRNDAERSEQTQWTAIDDPHVTKIGQIIRRLRIDELPQIMNVLKGEMSLVGPRPEWPYFVDMLIEKVPYYNVRHSIKPGITGWAQVHYPYAFSVEDAIEKLQYDLYYIKNQSLFLDLIILIETVGVVLLGKSNR</sequence>
<keyword evidence="11" id="KW-1185">Reference proteome</keyword>
<protein>
    <submittedName>
        <fullName evidence="9 10">Exopolysaccharide biosynthesis polyprenyl glycosylphosphotransferase</fullName>
    </submittedName>
</protein>
<dbReference type="PATRIC" id="fig|44574.3.peg.1525"/>
<dbReference type="NCBIfam" id="TIGR03025">
    <property type="entry name" value="EPS_sugtrans"/>
    <property type="match status" value="1"/>
</dbReference>
<dbReference type="PANTHER" id="PTHR30576">
    <property type="entry name" value="COLANIC BIOSYNTHESIS UDP-GLUCOSE LIPID CARRIER TRANSFERASE"/>
    <property type="match status" value="1"/>
</dbReference>
<dbReference type="GO" id="GO:0016020">
    <property type="term" value="C:membrane"/>
    <property type="evidence" value="ECO:0007669"/>
    <property type="project" value="UniProtKB-SubCell"/>
</dbReference>
<evidence type="ECO:0000256" key="7">
    <source>
        <dbReference type="SAM" id="Phobius"/>
    </source>
</evidence>
<comment type="subcellular location">
    <subcellularLocation>
        <location evidence="1">Membrane</location>
        <topology evidence="1">Multi-pass membrane protein</topology>
    </subcellularLocation>
</comment>
<dbReference type="InterPro" id="IPR017475">
    <property type="entry name" value="EPS_sugar_tfrase"/>
</dbReference>
<organism evidence="9 11">
    <name type="scientific">Nitrosomonas communis</name>
    <dbReference type="NCBI Taxonomy" id="44574"/>
    <lineage>
        <taxon>Bacteria</taxon>
        <taxon>Pseudomonadati</taxon>
        <taxon>Pseudomonadota</taxon>
        <taxon>Betaproteobacteria</taxon>
        <taxon>Nitrosomonadales</taxon>
        <taxon>Nitrosomonadaceae</taxon>
        <taxon>Nitrosomonas</taxon>
    </lineage>
</organism>
<feature type="transmembrane region" description="Helical" evidence="7">
    <location>
        <begin position="282"/>
        <end position="305"/>
    </location>
</feature>
<dbReference type="Proteomes" id="UP000034156">
    <property type="component" value="Chromosome"/>
</dbReference>
<dbReference type="EMBL" id="VNHT01000006">
    <property type="protein sequence ID" value="TYP92368.1"/>
    <property type="molecule type" value="Genomic_DNA"/>
</dbReference>
<evidence type="ECO:0000256" key="1">
    <source>
        <dbReference type="ARBA" id="ARBA00004141"/>
    </source>
</evidence>
<name>A0A0F7KEF7_9PROT</name>
<evidence type="ECO:0000259" key="8">
    <source>
        <dbReference type="Pfam" id="PF02397"/>
    </source>
</evidence>
<dbReference type="Pfam" id="PF02397">
    <property type="entry name" value="Bac_transf"/>
    <property type="match status" value="1"/>
</dbReference>
<keyword evidence="6 7" id="KW-0472">Membrane</keyword>